<dbReference type="Pfam" id="PF02823">
    <property type="entry name" value="ATP-synt_DE_N"/>
    <property type="match status" value="1"/>
</dbReference>
<dbReference type="InterPro" id="IPR036771">
    <property type="entry name" value="ATPsynth_dsu/esu_N"/>
</dbReference>
<dbReference type="InterPro" id="IPR001469">
    <property type="entry name" value="ATP_synth_F1_dsu/esu"/>
</dbReference>
<dbReference type="GO" id="GO:0005886">
    <property type="term" value="C:plasma membrane"/>
    <property type="evidence" value="ECO:0007669"/>
    <property type="project" value="UniProtKB-SubCell"/>
</dbReference>
<keyword evidence="7 11" id="KW-0406">Ion transport</keyword>
<name>A0A1F7RR10_9BACT</name>
<dbReference type="SUPFAM" id="SSF46604">
    <property type="entry name" value="Epsilon subunit of F1F0-ATP synthase C-terminal domain"/>
    <property type="match status" value="1"/>
</dbReference>
<sequence length="133" mass="14645">MLSLTVNTNLKEIYSAQVNEVILPTPDGFLGVMTGHLPMISNLSFGEVLIRKNGSYESMIVGGGIAEVFEDKLKILVLYAESPEEIDIDRALKAKERAEKRIVDPEGAWDLDRAMIALTRALTRIRLAGKSEG</sequence>
<keyword evidence="9 11" id="KW-0139">CF(1)</keyword>
<dbReference type="AlphaFoldDB" id="A0A1F7RR10"/>
<evidence type="ECO:0000256" key="10">
    <source>
        <dbReference type="ARBA" id="ARBA00023310"/>
    </source>
</evidence>
<dbReference type="Gene3D" id="2.60.15.10">
    <property type="entry name" value="F0F1 ATP synthase delta/epsilon subunit, N-terminal"/>
    <property type="match status" value="1"/>
</dbReference>
<dbReference type="Proteomes" id="UP000179266">
    <property type="component" value="Unassembled WGS sequence"/>
</dbReference>
<evidence type="ECO:0000256" key="6">
    <source>
        <dbReference type="ARBA" id="ARBA00022781"/>
    </source>
</evidence>
<evidence type="ECO:0000256" key="12">
    <source>
        <dbReference type="RuleBase" id="RU003656"/>
    </source>
</evidence>
<evidence type="ECO:0000256" key="8">
    <source>
        <dbReference type="ARBA" id="ARBA00023136"/>
    </source>
</evidence>
<dbReference type="EMBL" id="MGDD01000254">
    <property type="protein sequence ID" value="OGL43770.1"/>
    <property type="molecule type" value="Genomic_DNA"/>
</dbReference>
<dbReference type="Gene3D" id="1.20.5.440">
    <property type="entry name" value="ATP synthase delta/epsilon subunit, C-terminal domain"/>
    <property type="match status" value="1"/>
</dbReference>
<dbReference type="InterPro" id="IPR020547">
    <property type="entry name" value="ATP_synth_F1_esu_C"/>
</dbReference>
<accession>A0A1F7RR10</accession>
<gene>
    <name evidence="11" type="primary">atpC</name>
    <name evidence="15" type="ORF">A2161_07100</name>
</gene>
<comment type="subunit">
    <text evidence="11 12">F-type ATPases have 2 components, CF(1) - the catalytic core - and CF(0) - the membrane proton channel. CF(1) has five subunits: alpha(3), beta(3), gamma(1), delta(1), epsilon(1). CF(0) has three main subunits: a, b and c.</text>
</comment>
<dbReference type="PANTHER" id="PTHR13822:SF10">
    <property type="entry name" value="ATP SYNTHASE EPSILON CHAIN, CHLOROPLASTIC"/>
    <property type="match status" value="1"/>
</dbReference>
<comment type="similarity">
    <text evidence="3 11 12">Belongs to the ATPase epsilon chain family.</text>
</comment>
<dbReference type="FunFam" id="1.20.5.440:FF:000001">
    <property type="entry name" value="ATP synthase epsilon chain"/>
    <property type="match status" value="1"/>
</dbReference>
<dbReference type="GO" id="GO:0046933">
    <property type="term" value="F:proton-transporting ATP synthase activity, rotational mechanism"/>
    <property type="evidence" value="ECO:0007669"/>
    <property type="project" value="UniProtKB-UniRule"/>
</dbReference>
<evidence type="ECO:0000256" key="11">
    <source>
        <dbReference type="HAMAP-Rule" id="MF_00530"/>
    </source>
</evidence>
<reference evidence="15 16" key="1">
    <citation type="journal article" date="2016" name="Nat. Commun.">
        <title>Thousands of microbial genomes shed light on interconnected biogeochemical processes in an aquifer system.</title>
        <authorList>
            <person name="Anantharaman K."/>
            <person name="Brown C.T."/>
            <person name="Hug L.A."/>
            <person name="Sharon I."/>
            <person name="Castelle C.J."/>
            <person name="Probst A.J."/>
            <person name="Thomas B.C."/>
            <person name="Singh A."/>
            <person name="Wilkins M.J."/>
            <person name="Karaoz U."/>
            <person name="Brodie E.L."/>
            <person name="Williams K.H."/>
            <person name="Hubbard S.S."/>
            <person name="Banfield J.F."/>
        </authorList>
    </citation>
    <scope>NUCLEOTIDE SEQUENCE [LARGE SCALE GENOMIC DNA]</scope>
</reference>
<proteinExistence type="inferred from homology"/>
<dbReference type="PANTHER" id="PTHR13822">
    <property type="entry name" value="ATP SYNTHASE DELTA/EPSILON CHAIN"/>
    <property type="match status" value="1"/>
</dbReference>
<dbReference type="NCBIfam" id="TIGR01216">
    <property type="entry name" value="ATP_synt_epsi"/>
    <property type="match status" value="1"/>
</dbReference>
<dbReference type="InterPro" id="IPR020546">
    <property type="entry name" value="ATP_synth_F1_dsu/esu_N"/>
</dbReference>
<comment type="subcellular location">
    <subcellularLocation>
        <location evidence="2 11">Cell membrane</location>
        <topology evidence="2 11">Peripheral membrane protein</topology>
    </subcellularLocation>
</comment>
<dbReference type="HAMAP" id="MF_00530">
    <property type="entry name" value="ATP_synth_epsil_bac"/>
    <property type="match status" value="1"/>
</dbReference>
<evidence type="ECO:0000256" key="2">
    <source>
        <dbReference type="ARBA" id="ARBA00004202"/>
    </source>
</evidence>
<organism evidence="15 16">
    <name type="scientific">Candidatus Schekmanbacteria bacterium RBG_13_48_7</name>
    <dbReference type="NCBI Taxonomy" id="1817878"/>
    <lineage>
        <taxon>Bacteria</taxon>
        <taxon>Candidatus Schekmaniibacteriota</taxon>
    </lineage>
</organism>
<evidence type="ECO:0000313" key="15">
    <source>
        <dbReference type="EMBL" id="OGL43770.1"/>
    </source>
</evidence>
<dbReference type="CDD" id="cd12152">
    <property type="entry name" value="F1-ATPase_delta"/>
    <property type="match status" value="1"/>
</dbReference>
<dbReference type="GO" id="GO:0045259">
    <property type="term" value="C:proton-transporting ATP synthase complex"/>
    <property type="evidence" value="ECO:0007669"/>
    <property type="project" value="UniProtKB-KW"/>
</dbReference>
<evidence type="ECO:0000256" key="5">
    <source>
        <dbReference type="ARBA" id="ARBA00022475"/>
    </source>
</evidence>
<dbReference type="GO" id="GO:0005524">
    <property type="term" value="F:ATP binding"/>
    <property type="evidence" value="ECO:0007669"/>
    <property type="project" value="UniProtKB-UniRule"/>
</dbReference>
<evidence type="ECO:0000256" key="4">
    <source>
        <dbReference type="ARBA" id="ARBA00022448"/>
    </source>
</evidence>
<evidence type="ECO:0000313" key="16">
    <source>
        <dbReference type="Proteomes" id="UP000179266"/>
    </source>
</evidence>
<feature type="domain" description="ATP synthase F1 complex delta/epsilon subunit N-terminal" evidence="14">
    <location>
        <begin position="2"/>
        <end position="77"/>
    </location>
</feature>
<keyword evidence="4 11" id="KW-0813">Transport</keyword>
<dbReference type="InterPro" id="IPR036794">
    <property type="entry name" value="ATP_F1_dsu/esu_C_sf"/>
</dbReference>
<evidence type="ECO:0000259" key="14">
    <source>
        <dbReference type="Pfam" id="PF02823"/>
    </source>
</evidence>
<evidence type="ECO:0000256" key="3">
    <source>
        <dbReference type="ARBA" id="ARBA00005712"/>
    </source>
</evidence>
<keyword evidence="6 11" id="KW-0375">Hydrogen ion transport</keyword>
<evidence type="ECO:0000259" key="13">
    <source>
        <dbReference type="Pfam" id="PF00401"/>
    </source>
</evidence>
<dbReference type="SUPFAM" id="SSF51344">
    <property type="entry name" value="Epsilon subunit of F1F0-ATP synthase N-terminal domain"/>
    <property type="match status" value="1"/>
</dbReference>
<feature type="domain" description="ATP synthase epsilon subunit C-terminal" evidence="13">
    <location>
        <begin position="84"/>
        <end position="129"/>
    </location>
</feature>
<comment type="caution">
    <text evidence="15">The sequence shown here is derived from an EMBL/GenBank/DDBJ whole genome shotgun (WGS) entry which is preliminary data.</text>
</comment>
<keyword evidence="10 11" id="KW-0066">ATP synthesis</keyword>
<comment type="function">
    <text evidence="1 11">Produces ATP from ADP in the presence of a proton gradient across the membrane.</text>
</comment>
<evidence type="ECO:0000256" key="7">
    <source>
        <dbReference type="ARBA" id="ARBA00023065"/>
    </source>
</evidence>
<evidence type="ECO:0000256" key="9">
    <source>
        <dbReference type="ARBA" id="ARBA00023196"/>
    </source>
</evidence>
<protein>
    <recommendedName>
        <fullName evidence="11">ATP synthase epsilon chain</fullName>
    </recommendedName>
    <alternativeName>
        <fullName evidence="11">ATP synthase F1 sector epsilon subunit</fullName>
    </alternativeName>
    <alternativeName>
        <fullName evidence="11">F-ATPase epsilon subunit</fullName>
    </alternativeName>
</protein>
<keyword evidence="5 11" id="KW-1003">Cell membrane</keyword>
<keyword evidence="8 11" id="KW-0472">Membrane</keyword>
<dbReference type="Pfam" id="PF00401">
    <property type="entry name" value="ATP-synt_DE"/>
    <property type="match status" value="1"/>
</dbReference>
<evidence type="ECO:0000256" key="1">
    <source>
        <dbReference type="ARBA" id="ARBA00003543"/>
    </source>
</evidence>